<evidence type="ECO:0000256" key="1">
    <source>
        <dbReference type="ARBA" id="ARBA00005163"/>
    </source>
</evidence>
<evidence type="ECO:0000256" key="2">
    <source>
        <dbReference type="ARBA" id="ARBA00010566"/>
    </source>
</evidence>
<gene>
    <name evidence="6" type="ORF">Amac_029840</name>
</gene>
<sequence>MAKTIDGEWLTMEETCQRLGIKRETVYSYVSRGRLRSRRSTSGRGSEVRADDVEHLASLTAWRRSYIPRPVESAITLIKNGCLYYRSHEVSTLVRDSSFEQVALTLWDDEENESAGPWEADADLVEKCRAAARVLPADATPLDRLRMTAACAGSMLKPPRGEGWSADSRRYAAEFLTTAVRALPHASGKGPGDESRFASMLWSRLSSREPTPAVVGVLDAALILLADHDLPESTRVVRMAARAGVGISGIVRLGLDINGGPVKSATVLGLSALLDGARSAADPYRPRTGEPVPGFGHASYPDGDPRARILLNLLTGVDPDALDPVNSALHRAPLSSLPPPNIGFVLTVLANVGQMVPGAAEAIFAIARSTGWIAHAGEEYAQNPVRGIYHSVYCPR</sequence>
<dbReference type="PANTHER" id="PTHR11739">
    <property type="entry name" value="CITRATE SYNTHASE"/>
    <property type="match status" value="1"/>
</dbReference>
<protein>
    <recommendedName>
        <fullName evidence="3">citrate synthase (unknown stereospecificity)</fullName>
        <ecNumber evidence="3">2.3.3.16</ecNumber>
    </recommendedName>
</protein>
<dbReference type="SUPFAM" id="SSF48256">
    <property type="entry name" value="Citrate synthase"/>
    <property type="match status" value="1"/>
</dbReference>
<comment type="similarity">
    <text evidence="2">Belongs to the citrate synthase family.</text>
</comment>
<dbReference type="EC" id="2.3.3.16" evidence="3"/>
<dbReference type="UniPathway" id="UPA00223"/>
<organism evidence="6 7">
    <name type="scientific">Acrocarpospora macrocephala</name>
    <dbReference type="NCBI Taxonomy" id="150177"/>
    <lineage>
        <taxon>Bacteria</taxon>
        <taxon>Bacillati</taxon>
        <taxon>Actinomycetota</taxon>
        <taxon>Actinomycetes</taxon>
        <taxon>Streptosporangiales</taxon>
        <taxon>Streptosporangiaceae</taxon>
        <taxon>Acrocarpospora</taxon>
    </lineage>
</organism>
<name>A0A5M3WTA6_9ACTN</name>
<comment type="caution">
    <text evidence="6">The sequence shown here is derived from an EMBL/GenBank/DDBJ whole genome shotgun (WGS) entry which is preliminary data.</text>
</comment>
<dbReference type="GO" id="GO:0005829">
    <property type="term" value="C:cytosol"/>
    <property type="evidence" value="ECO:0007669"/>
    <property type="project" value="TreeGrafter"/>
</dbReference>
<evidence type="ECO:0000313" key="6">
    <source>
        <dbReference type="EMBL" id="GES09388.1"/>
    </source>
</evidence>
<keyword evidence="7" id="KW-1185">Reference proteome</keyword>
<evidence type="ECO:0000256" key="3">
    <source>
        <dbReference type="ARBA" id="ARBA00012972"/>
    </source>
</evidence>
<dbReference type="PANTHER" id="PTHR11739:SF4">
    <property type="entry name" value="CITRATE SYNTHASE, PEROXISOMAL"/>
    <property type="match status" value="1"/>
</dbReference>
<comment type="pathway">
    <text evidence="1">Carbohydrate metabolism; tricarboxylic acid cycle.</text>
</comment>
<dbReference type="Gene3D" id="1.10.580.10">
    <property type="entry name" value="Citrate Synthase, domain 1"/>
    <property type="match status" value="1"/>
</dbReference>
<dbReference type="InterPro" id="IPR002020">
    <property type="entry name" value="Citrate_synthase"/>
</dbReference>
<dbReference type="Proteomes" id="UP000331127">
    <property type="component" value="Unassembled WGS sequence"/>
</dbReference>
<dbReference type="Pfam" id="PF12728">
    <property type="entry name" value="HTH_17"/>
    <property type="match status" value="1"/>
</dbReference>
<dbReference type="InterPro" id="IPR016143">
    <property type="entry name" value="Citrate_synth-like_sm_a-sub"/>
</dbReference>
<dbReference type="EMBL" id="BLAE01000015">
    <property type="protein sequence ID" value="GES09388.1"/>
    <property type="molecule type" value="Genomic_DNA"/>
</dbReference>
<feature type="domain" description="Helix-turn-helix" evidence="5">
    <location>
        <begin position="9"/>
        <end position="44"/>
    </location>
</feature>
<evidence type="ECO:0000313" key="7">
    <source>
        <dbReference type="Proteomes" id="UP000331127"/>
    </source>
</evidence>
<dbReference type="GO" id="GO:0036440">
    <property type="term" value="F:citrate synthase activity"/>
    <property type="evidence" value="ECO:0007669"/>
    <property type="project" value="UniProtKB-EC"/>
</dbReference>
<dbReference type="GO" id="GO:0005975">
    <property type="term" value="P:carbohydrate metabolic process"/>
    <property type="evidence" value="ECO:0007669"/>
    <property type="project" value="TreeGrafter"/>
</dbReference>
<accession>A0A5M3WTA6</accession>
<dbReference type="PRINTS" id="PR00143">
    <property type="entry name" value="CITRTSNTHASE"/>
</dbReference>
<dbReference type="GO" id="GO:0006099">
    <property type="term" value="P:tricarboxylic acid cycle"/>
    <property type="evidence" value="ECO:0007669"/>
    <property type="project" value="UniProtKB-UniPathway"/>
</dbReference>
<evidence type="ECO:0000256" key="4">
    <source>
        <dbReference type="ARBA" id="ARBA00022679"/>
    </source>
</evidence>
<dbReference type="Gene3D" id="1.10.230.10">
    <property type="entry name" value="Cytochrome P450-Terp, domain 2"/>
    <property type="match status" value="1"/>
</dbReference>
<dbReference type="InterPro" id="IPR016142">
    <property type="entry name" value="Citrate_synth-like_lrg_a-sub"/>
</dbReference>
<dbReference type="InterPro" id="IPR036969">
    <property type="entry name" value="Citrate_synthase_sf"/>
</dbReference>
<dbReference type="RefSeq" id="WP_170322482.1">
    <property type="nucleotide sequence ID" value="NZ_BAAAHL010000069.1"/>
</dbReference>
<evidence type="ECO:0000259" key="5">
    <source>
        <dbReference type="Pfam" id="PF12728"/>
    </source>
</evidence>
<dbReference type="Pfam" id="PF00285">
    <property type="entry name" value="Citrate_synt"/>
    <property type="match status" value="1"/>
</dbReference>
<dbReference type="AlphaFoldDB" id="A0A5M3WTA6"/>
<proteinExistence type="inferred from homology"/>
<dbReference type="InterPro" id="IPR041657">
    <property type="entry name" value="HTH_17"/>
</dbReference>
<reference evidence="6 7" key="1">
    <citation type="submission" date="2019-10" db="EMBL/GenBank/DDBJ databases">
        <title>Whole genome shotgun sequence of Acrocarpospora macrocephala NBRC 16266.</title>
        <authorList>
            <person name="Ichikawa N."/>
            <person name="Kimura A."/>
            <person name="Kitahashi Y."/>
            <person name="Komaki H."/>
            <person name="Oguchi A."/>
        </authorList>
    </citation>
    <scope>NUCLEOTIDE SEQUENCE [LARGE SCALE GENOMIC DNA]</scope>
    <source>
        <strain evidence="6 7">NBRC 16266</strain>
    </source>
</reference>
<keyword evidence="4" id="KW-0808">Transferase</keyword>